<dbReference type="OrthoDB" id="9804086at2"/>
<dbReference type="InterPro" id="IPR013670">
    <property type="entry name" value="EcoEI_R_C_dom"/>
</dbReference>
<dbReference type="GO" id="GO:0003677">
    <property type="term" value="F:DNA binding"/>
    <property type="evidence" value="ECO:0007669"/>
    <property type="project" value="InterPro"/>
</dbReference>
<dbReference type="HOGENOM" id="CLU_007363_1_0_6"/>
<dbReference type="Pfam" id="PF08463">
    <property type="entry name" value="EcoEI_R_C"/>
    <property type="match status" value="1"/>
</dbReference>
<dbReference type="GO" id="GO:0006304">
    <property type="term" value="P:DNA modification"/>
    <property type="evidence" value="ECO:0007669"/>
    <property type="project" value="InterPro"/>
</dbReference>
<evidence type="ECO:0000313" key="2">
    <source>
        <dbReference type="EMBL" id="EAR23136.1"/>
    </source>
</evidence>
<accession>A4BLE8</accession>
<dbReference type="GO" id="GO:0005524">
    <property type="term" value="F:ATP binding"/>
    <property type="evidence" value="ECO:0007669"/>
    <property type="project" value="InterPro"/>
</dbReference>
<dbReference type="eggNOG" id="COG4096">
    <property type="taxonomic scope" value="Bacteria"/>
</dbReference>
<dbReference type="SUPFAM" id="SSF52540">
    <property type="entry name" value="P-loop containing nucleoside triphosphate hydrolases"/>
    <property type="match status" value="2"/>
</dbReference>
<evidence type="ECO:0000313" key="3">
    <source>
        <dbReference type="Proteomes" id="UP000003374"/>
    </source>
</evidence>
<dbReference type="InterPro" id="IPR027417">
    <property type="entry name" value="P-loop_NTPase"/>
</dbReference>
<dbReference type="InterPro" id="IPR050742">
    <property type="entry name" value="Helicase_Restrict-Modif_Enz"/>
</dbReference>
<evidence type="ECO:0000259" key="1">
    <source>
        <dbReference type="PROSITE" id="PS51192"/>
    </source>
</evidence>
<dbReference type="PANTHER" id="PTHR47396">
    <property type="entry name" value="TYPE I RESTRICTION ENZYME ECOKI R PROTEIN"/>
    <property type="match status" value="1"/>
</dbReference>
<dbReference type="CDD" id="cd18032">
    <property type="entry name" value="DEXHc_RE_I_III_res"/>
    <property type="match status" value="1"/>
</dbReference>
<dbReference type="PANTHER" id="PTHR47396:SF1">
    <property type="entry name" value="ATP-DEPENDENT HELICASE IRC3-RELATED"/>
    <property type="match status" value="1"/>
</dbReference>
<dbReference type="Proteomes" id="UP000003374">
    <property type="component" value="Unassembled WGS sequence"/>
</dbReference>
<keyword evidence="3" id="KW-1185">Reference proteome</keyword>
<dbReference type="Gene3D" id="3.40.50.300">
    <property type="entry name" value="P-loop containing nucleotide triphosphate hydrolases"/>
    <property type="match status" value="2"/>
</dbReference>
<proteinExistence type="predicted"/>
<feature type="domain" description="Helicase ATP-binding" evidence="1">
    <location>
        <begin position="171"/>
        <end position="362"/>
    </location>
</feature>
<reference evidence="2 3" key="1">
    <citation type="submission" date="2006-02" db="EMBL/GenBank/DDBJ databases">
        <authorList>
            <person name="Waterbury J."/>
            <person name="Ferriera S."/>
            <person name="Johnson J."/>
            <person name="Kravitz S."/>
            <person name="Halpern A."/>
            <person name="Remington K."/>
            <person name="Beeson K."/>
            <person name="Tran B."/>
            <person name="Rogers Y.-H."/>
            <person name="Friedman R."/>
            <person name="Venter J.C."/>
        </authorList>
    </citation>
    <scope>NUCLEOTIDE SEQUENCE [LARGE SCALE GENOMIC DNA]</scope>
    <source>
        <strain evidence="2 3">Nb-231</strain>
    </source>
</reference>
<comment type="caution">
    <text evidence="2">The sequence shown here is derived from an EMBL/GenBank/DDBJ whole genome shotgun (WGS) entry which is preliminary data.</text>
</comment>
<dbReference type="InterPro" id="IPR014001">
    <property type="entry name" value="Helicase_ATP-bd"/>
</dbReference>
<dbReference type="EMBL" id="AAOF01000001">
    <property type="protein sequence ID" value="EAR23136.1"/>
    <property type="molecule type" value="Genomic_DNA"/>
</dbReference>
<gene>
    <name evidence="2" type="ORF">NB231_14988</name>
</gene>
<dbReference type="Gene3D" id="3.90.1570.30">
    <property type="match status" value="1"/>
</dbReference>
<dbReference type="PROSITE" id="PS51192">
    <property type="entry name" value="HELICASE_ATP_BIND_1"/>
    <property type="match status" value="1"/>
</dbReference>
<sequence length="921" mass="103666">MNSSPEQLAREKIDALLTAAGWVLQDRGALDRKAALGVAVREFPLPAGTCDYLLFVAGKAAGVIEAKKRGVTLSGVAEQSVKYMVRLPEHLARWDDLLIYDYESTGEETFFCNRRDPKARSRRLFAFHRPETLREWLHQPETLRARLRVLPPLNPRGLRDCQIEAINGLETSLAEAKPRALIQLATGAGKTFTACSFSYRLIREAGAKRILFLVDRNNLGDQTLREFQAFQPPGAANRFTDTYIVQHLQSQRIDRDAKVVITTIQRLYSMLRGQDLAAEEEETSGFEKWQGEPGEPLPVSYNPDIPIETFDFIVTDECHRSIYGLWRQVLAYFDASIIGLTATPSKHTLGFFNQNLVAEYPYERSVADGVNVGYEIYRIRTHVTEQGGKVETDAAGFQVPVRDRRTRKIRYETLDADLEYTARELDRSVVNPNQIRTVLQTYKSRVFSELFPDRSGEWLPKTLIFAKDDNHAEEIVHAVREVFGEGNDFAKKITYRNTGEDPKALIKAFRVDPFPRIAVTVDMIATGTDIKPVEVLLFMRDVKSEGYYEQMKGRGVRTIPAADLQAVTPDARTKTRFILIDAVGVSETKKNASQPLERKRSISFNALIEQIAMGRRDEDALSSLAARLAALDRKLGDEDRTRITEATGGKTPRDLARDLLDAIDTDRQQAAIEARHGAAPTPDQEREVIEELADAACRPFDNPATRSVLKDIKQKTDIVIDEITIDKLTSAGFDMKQAEATITSFKTFIEENRDELTALQILYNQSPGRQRLTYAAIRELVQRLTDPPHHLTTANVWQAYKRLDAAKVRGAPVDEQLTEVVSLVRFALGQTEVLEPFATVVEQRFNLWMGREKRAGREYTAEQEDWLRAIASFIAANAEIAPRDFQEVPSLADKGGILQARKVLGPKLNDMLDDLQGALVA</sequence>
<protein>
    <recommendedName>
        <fullName evidence="1">Helicase ATP-binding domain-containing protein</fullName>
    </recommendedName>
</protein>
<dbReference type="RefSeq" id="WP_005004091.1">
    <property type="nucleotide sequence ID" value="NZ_CH672427.1"/>
</dbReference>
<dbReference type="Pfam" id="PF04851">
    <property type="entry name" value="ResIII"/>
    <property type="match status" value="1"/>
</dbReference>
<dbReference type="STRING" id="314278.NB231_14988"/>
<dbReference type="SMART" id="SM00487">
    <property type="entry name" value="DEXDc"/>
    <property type="match status" value="1"/>
</dbReference>
<dbReference type="GO" id="GO:0005829">
    <property type="term" value="C:cytosol"/>
    <property type="evidence" value="ECO:0007669"/>
    <property type="project" value="TreeGrafter"/>
</dbReference>
<organism evidence="2 3">
    <name type="scientific">Nitrococcus mobilis Nb-231</name>
    <dbReference type="NCBI Taxonomy" id="314278"/>
    <lineage>
        <taxon>Bacteria</taxon>
        <taxon>Pseudomonadati</taxon>
        <taxon>Pseudomonadota</taxon>
        <taxon>Gammaproteobacteria</taxon>
        <taxon>Chromatiales</taxon>
        <taxon>Ectothiorhodospiraceae</taxon>
        <taxon>Nitrococcus</taxon>
    </lineage>
</organism>
<name>A4BLE8_9GAMM</name>
<dbReference type="AlphaFoldDB" id="A4BLE8"/>
<dbReference type="GO" id="GO:0016787">
    <property type="term" value="F:hydrolase activity"/>
    <property type="evidence" value="ECO:0007669"/>
    <property type="project" value="InterPro"/>
</dbReference>
<dbReference type="InterPro" id="IPR006935">
    <property type="entry name" value="Helicase/UvrB_N"/>
</dbReference>